<dbReference type="AlphaFoldDB" id="A0A1D1UTI1"/>
<dbReference type="EMBL" id="BDGG01000002">
    <property type="protein sequence ID" value="GAU91820.1"/>
    <property type="molecule type" value="Genomic_DNA"/>
</dbReference>
<protein>
    <submittedName>
        <fullName evidence="1">Uncharacterized protein</fullName>
    </submittedName>
</protein>
<proteinExistence type="predicted"/>
<name>A0A1D1UTI1_RAMVA</name>
<evidence type="ECO:0000313" key="2">
    <source>
        <dbReference type="Proteomes" id="UP000186922"/>
    </source>
</evidence>
<organism evidence="1 2">
    <name type="scientific">Ramazzottius varieornatus</name>
    <name type="common">Water bear</name>
    <name type="synonym">Tardigrade</name>
    <dbReference type="NCBI Taxonomy" id="947166"/>
    <lineage>
        <taxon>Eukaryota</taxon>
        <taxon>Metazoa</taxon>
        <taxon>Ecdysozoa</taxon>
        <taxon>Tardigrada</taxon>
        <taxon>Eutardigrada</taxon>
        <taxon>Parachela</taxon>
        <taxon>Hypsibioidea</taxon>
        <taxon>Ramazzottiidae</taxon>
        <taxon>Ramazzottius</taxon>
    </lineage>
</organism>
<reference evidence="1 2" key="1">
    <citation type="journal article" date="2016" name="Nat. Commun.">
        <title>Extremotolerant tardigrade genome and improved radiotolerance of human cultured cells by tardigrade-unique protein.</title>
        <authorList>
            <person name="Hashimoto T."/>
            <person name="Horikawa D.D."/>
            <person name="Saito Y."/>
            <person name="Kuwahara H."/>
            <person name="Kozuka-Hata H."/>
            <person name="Shin-I T."/>
            <person name="Minakuchi Y."/>
            <person name="Ohishi K."/>
            <person name="Motoyama A."/>
            <person name="Aizu T."/>
            <person name="Enomoto A."/>
            <person name="Kondo K."/>
            <person name="Tanaka S."/>
            <person name="Hara Y."/>
            <person name="Koshikawa S."/>
            <person name="Sagara H."/>
            <person name="Miura T."/>
            <person name="Yokobori S."/>
            <person name="Miyagawa K."/>
            <person name="Suzuki Y."/>
            <person name="Kubo T."/>
            <person name="Oyama M."/>
            <person name="Kohara Y."/>
            <person name="Fujiyama A."/>
            <person name="Arakawa K."/>
            <person name="Katayama T."/>
            <person name="Toyoda A."/>
            <person name="Kunieda T."/>
        </authorList>
    </citation>
    <scope>NUCLEOTIDE SEQUENCE [LARGE SCALE GENOMIC DNA]</scope>
    <source>
        <strain evidence="1 2">YOKOZUNA-1</strain>
    </source>
</reference>
<comment type="caution">
    <text evidence="1">The sequence shown here is derived from an EMBL/GenBank/DDBJ whole genome shotgun (WGS) entry which is preliminary data.</text>
</comment>
<sequence length="104" mass="11912">MQLVTVAVCFSGSLRLGCLCHCPRREVFLSHWPWHMSCSGQVAAHALTSLRRDQLIGGRSHFYLCARLTHEGGTTEFRMTRLFTLLFLLQELWPEFQNSTQSAK</sequence>
<evidence type="ECO:0000313" key="1">
    <source>
        <dbReference type="EMBL" id="GAU91820.1"/>
    </source>
</evidence>
<keyword evidence="2" id="KW-1185">Reference proteome</keyword>
<gene>
    <name evidence="1" type="primary">RvY_04005-1</name>
    <name evidence="1" type="synonym">RvY_04005.1</name>
    <name evidence="1" type="ORF">RvY_04005</name>
</gene>
<dbReference type="Proteomes" id="UP000186922">
    <property type="component" value="Unassembled WGS sequence"/>
</dbReference>
<accession>A0A1D1UTI1</accession>